<dbReference type="Gene3D" id="3.30.2020.10">
    <property type="entry name" value="NE0471-like N-terminal domain"/>
    <property type="match status" value="1"/>
</dbReference>
<evidence type="ECO:0000313" key="1">
    <source>
        <dbReference type="EMBL" id="GEM46992.1"/>
    </source>
</evidence>
<dbReference type="AlphaFoldDB" id="A0A511N2B1"/>
<dbReference type="SUPFAM" id="SSF143880">
    <property type="entry name" value="NE0471 N-terminal domain-like"/>
    <property type="match status" value="1"/>
</dbReference>
<dbReference type="RefSeq" id="WP_146884893.1">
    <property type="nucleotide sequence ID" value="NZ_BJXB01000011.1"/>
</dbReference>
<dbReference type="Proteomes" id="UP000321306">
    <property type="component" value="Unassembled WGS sequence"/>
</dbReference>
<name>A0A511N2B1_DEIC1</name>
<reference evidence="1 2" key="1">
    <citation type="submission" date="2019-07" db="EMBL/GenBank/DDBJ databases">
        <title>Whole genome shotgun sequence of Deinococcus cellulosilyticus NBRC 106333.</title>
        <authorList>
            <person name="Hosoyama A."/>
            <person name="Uohara A."/>
            <person name="Ohji S."/>
            <person name="Ichikawa N."/>
        </authorList>
    </citation>
    <scope>NUCLEOTIDE SEQUENCE [LARGE SCALE GENOMIC DNA]</scope>
    <source>
        <strain evidence="1 2">NBRC 106333</strain>
    </source>
</reference>
<evidence type="ECO:0000313" key="2">
    <source>
        <dbReference type="Proteomes" id="UP000321306"/>
    </source>
</evidence>
<gene>
    <name evidence="1" type="ORF">DC3_26270</name>
</gene>
<dbReference type="OrthoDB" id="6935755at2"/>
<accession>A0A511N2B1</accession>
<dbReference type="InterPro" id="IPR036782">
    <property type="entry name" value="NE0471-like_N"/>
</dbReference>
<keyword evidence="2" id="KW-1185">Reference proteome</keyword>
<organism evidence="1 2">
    <name type="scientific">Deinococcus cellulosilyticus (strain DSM 18568 / NBRC 106333 / KACC 11606 / 5516J-15)</name>
    <dbReference type="NCBI Taxonomy" id="1223518"/>
    <lineage>
        <taxon>Bacteria</taxon>
        <taxon>Thermotogati</taxon>
        <taxon>Deinococcota</taxon>
        <taxon>Deinococci</taxon>
        <taxon>Deinococcales</taxon>
        <taxon>Deinococcaceae</taxon>
        <taxon>Deinococcus</taxon>
    </lineage>
</organism>
<evidence type="ECO:0008006" key="3">
    <source>
        <dbReference type="Google" id="ProtNLM"/>
    </source>
</evidence>
<dbReference type="EMBL" id="BJXB01000011">
    <property type="protein sequence ID" value="GEM46992.1"/>
    <property type="molecule type" value="Genomic_DNA"/>
</dbReference>
<dbReference type="Pfam" id="PF10387">
    <property type="entry name" value="DUF2442"/>
    <property type="match status" value="1"/>
</dbReference>
<proteinExistence type="predicted"/>
<dbReference type="InterPro" id="IPR018841">
    <property type="entry name" value="DUF2442"/>
</dbReference>
<protein>
    <recommendedName>
        <fullName evidence="3">DUF2442 domain-containing protein</fullName>
    </recommendedName>
</protein>
<comment type="caution">
    <text evidence="1">The sequence shown here is derived from an EMBL/GenBank/DDBJ whole genome shotgun (WGS) entry which is preliminary data.</text>
</comment>
<sequence>MLYRVQRVDYIPPYSLRLHYTDGVQLRVNLVSWLREGLLFAPLRNPERFQNYHLERSGQVLSWGEDLEVDVDTFRCD</sequence>